<keyword evidence="2" id="KW-0812">Transmembrane</keyword>
<dbReference type="EMBL" id="ASGP02000002">
    <property type="protein sequence ID" value="KAH9520871.1"/>
    <property type="molecule type" value="Genomic_DNA"/>
</dbReference>
<feature type="compositionally biased region" description="Basic and acidic residues" evidence="1">
    <location>
        <begin position="1"/>
        <end position="12"/>
    </location>
</feature>
<evidence type="ECO:0000256" key="1">
    <source>
        <dbReference type="SAM" id="MobiDB-lite"/>
    </source>
</evidence>
<protein>
    <submittedName>
        <fullName evidence="3">Uncharacterized protein</fullName>
    </submittedName>
</protein>
<gene>
    <name evidence="3" type="ORF">DERF_004555</name>
</gene>
<feature type="region of interest" description="Disordered" evidence="1">
    <location>
        <begin position="1"/>
        <end position="21"/>
    </location>
</feature>
<reference evidence="3" key="2">
    <citation type="journal article" date="2022" name="Res Sq">
        <title>Comparative Genomics Reveals Insights into the Divergent Evolution of Astigmatic Mites and Household Pest Adaptations.</title>
        <authorList>
            <person name="Xiong Q."/>
            <person name="Wan A.T.-Y."/>
            <person name="Liu X.-Y."/>
            <person name="Fung C.S.-H."/>
            <person name="Xiao X."/>
            <person name="Malainual N."/>
            <person name="Hou J."/>
            <person name="Wang L."/>
            <person name="Wang M."/>
            <person name="Yang K."/>
            <person name="Cui Y."/>
            <person name="Leung E."/>
            <person name="Nong W."/>
            <person name="Shin S.-K."/>
            <person name="Au S."/>
            <person name="Jeong K.Y."/>
            <person name="Chew F.T."/>
            <person name="Hui J."/>
            <person name="Leung T.F."/>
            <person name="Tungtrongchitr A."/>
            <person name="Zhong N."/>
            <person name="Liu Z."/>
            <person name="Tsui S."/>
        </authorList>
    </citation>
    <scope>NUCLEOTIDE SEQUENCE</scope>
    <source>
        <strain evidence="3">Derf</strain>
        <tissue evidence="3">Whole organism</tissue>
    </source>
</reference>
<dbReference type="Proteomes" id="UP000790347">
    <property type="component" value="Unassembled WGS sequence"/>
</dbReference>
<organism evidence="3 4">
    <name type="scientific">Dermatophagoides farinae</name>
    <name type="common">American house dust mite</name>
    <dbReference type="NCBI Taxonomy" id="6954"/>
    <lineage>
        <taxon>Eukaryota</taxon>
        <taxon>Metazoa</taxon>
        <taxon>Ecdysozoa</taxon>
        <taxon>Arthropoda</taxon>
        <taxon>Chelicerata</taxon>
        <taxon>Arachnida</taxon>
        <taxon>Acari</taxon>
        <taxon>Acariformes</taxon>
        <taxon>Sarcoptiformes</taxon>
        <taxon>Astigmata</taxon>
        <taxon>Psoroptidia</taxon>
        <taxon>Analgoidea</taxon>
        <taxon>Pyroglyphidae</taxon>
        <taxon>Dermatophagoidinae</taxon>
        <taxon>Dermatophagoides</taxon>
    </lineage>
</organism>
<keyword evidence="2" id="KW-1133">Transmembrane helix</keyword>
<reference evidence="3" key="1">
    <citation type="submission" date="2013-05" db="EMBL/GenBank/DDBJ databases">
        <authorList>
            <person name="Yim A.K.Y."/>
            <person name="Chan T.F."/>
            <person name="Ji K.M."/>
            <person name="Liu X.Y."/>
            <person name="Zhou J.W."/>
            <person name="Li R.Q."/>
            <person name="Yang K.Y."/>
            <person name="Li J."/>
            <person name="Li M."/>
            <person name="Law P.T.W."/>
            <person name="Wu Y.L."/>
            <person name="Cai Z.L."/>
            <person name="Qin H."/>
            <person name="Bao Y."/>
            <person name="Leung R.K.K."/>
            <person name="Ng P.K.S."/>
            <person name="Zou J."/>
            <person name="Zhong X.J."/>
            <person name="Ran P.X."/>
            <person name="Zhong N.S."/>
            <person name="Liu Z.G."/>
            <person name="Tsui S.K.W."/>
        </authorList>
    </citation>
    <scope>NUCLEOTIDE SEQUENCE</scope>
    <source>
        <strain evidence="3">Derf</strain>
        <tissue evidence="3">Whole organism</tissue>
    </source>
</reference>
<accession>A0A922L5A9</accession>
<comment type="caution">
    <text evidence="3">The sequence shown here is derived from an EMBL/GenBank/DDBJ whole genome shotgun (WGS) entry which is preliminary data.</text>
</comment>
<sequence length="124" mass="14286">MHPPKKKQDNTKMDNNYDAFDKPKKKKITMDGLTNNRITNEQTNQPNENPIDANLLFKLMNVKVKIIFTIITNTVIIIIIIIIINANLGTKQKNDDNATMIQIARWTQSGRQMLENNDEYVNVS</sequence>
<keyword evidence="4" id="KW-1185">Reference proteome</keyword>
<evidence type="ECO:0000256" key="2">
    <source>
        <dbReference type="SAM" id="Phobius"/>
    </source>
</evidence>
<evidence type="ECO:0000313" key="3">
    <source>
        <dbReference type="EMBL" id="KAH9520871.1"/>
    </source>
</evidence>
<feature type="transmembrane region" description="Helical" evidence="2">
    <location>
        <begin position="66"/>
        <end position="86"/>
    </location>
</feature>
<keyword evidence="2" id="KW-0472">Membrane</keyword>
<evidence type="ECO:0000313" key="4">
    <source>
        <dbReference type="Proteomes" id="UP000790347"/>
    </source>
</evidence>
<dbReference type="AlphaFoldDB" id="A0A922L5A9"/>
<proteinExistence type="predicted"/>
<name>A0A922L5A9_DERFA</name>
<feature type="non-terminal residue" evidence="3">
    <location>
        <position position="124"/>
    </location>
</feature>